<sequence length="56" mass="6455">MQIDKYVETEKLKRNRLQAIQQKLVDLGYGAELAAMPSLDILAKHILMNQTWPLTD</sequence>
<dbReference type="Proteomes" id="UP000218334">
    <property type="component" value="Unassembled WGS sequence"/>
</dbReference>
<protein>
    <submittedName>
        <fullName evidence="1">Uncharacterized protein</fullName>
    </submittedName>
</protein>
<organism evidence="1 2">
    <name type="scientific">Armillaria solidipes</name>
    <dbReference type="NCBI Taxonomy" id="1076256"/>
    <lineage>
        <taxon>Eukaryota</taxon>
        <taxon>Fungi</taxon>
        <taxon>Dikarya</taxon>
        <taxon>Basidiomycota</taxon>
        <taxon>Agaricomycotina</taxon>
        <taxon>Agaricomycetes</taxon>
        <taxon>Agaricomycetidae</taxon>
        <taxon>Agaricales</taxon>
        <taxon>Marasmiineae</taxon>
        <taxon>Physalacriaceae</taxon>
        <taxon>Armillaria</taxon>
    </lineage>
</organism>
<keyword evidence="2" id="KW-1185">Reference proteome</keyword>
<proteinExistence type="predicted"/>
<evidence type="ECO:0000313" key="2">
    <source>
        <dbReference type="Proteomes" id="UP000218334"/>
    </source>
</evidence>
<reference evidence="2" key="1">
    <citation type="journal article" date="2017" name="Nat. Ecol. Evol.">
        <title>Genome expansion and lineage-specific genetic innovations in the forest pathogenic fungi Armillaria.</title>
        <authorList>
            <person name="Sipos G."/>
            <person name="Prasanna A.N."/>
            <person name="Walter M.C."/>
            <person name="O'Connor E."/>
            <person name="Balint B."/>
            <person name="Krizsan K."/>
            <person name="Kiss B."/>
            <person name="Hess J."/>
            <person name="Varga T."/>
            <person name="Slot J."/>
            <person name="Riley R."/>
            <person name="Boka B."/>
            <person name="Rigling D."/>
            <person name="Barry K."/>
            <person name="Lee J."/>
            <person name="Mihaltcheva S."/>
            <person name="LaButti K."/>
            <person name="Lipzen A."/>
            <person name="Waldron R."/>
            <person name="Moloney N.M."/>
            <person name="Sperisen C."/>
            <person name="Kredics L."/>
            <person name="Vagvoelgyi C."/>
            <person name="Patrignani A."/>
            <person name="Fitzpatrick D."/>
            <person name="Nagy I."/>
            <person name="Doyle S."/>
            <person name="Anderson J.B."/>
            <person name="Grigoriev I.V."/>
            <person name="Gueldener U."/>
            <person name="Muensterkoetter M."/>
            <person name="Nagy L.G."/>
        </authorList>
    </citation>
    <scope>NUCLEOTIDE SEQUENCE [LARGE SCALE GENOMIC DNA]</scope>
    <source>
        <strain evidence="2">28-4</strain>
    </source>
</reference>
<dbReference type="AlphaFoldDB" id="A0A2H3B4P3"/>
<evidence type="ECO:0000313" key="1">
    <source>
        <dbReference type="EMBL" id="PBK64660.1"/>
    </source>
</evidence>
<accession>A0A2H3B4P3</accession>
<name>A0A2H3B4P3_9AGAR</name>
<gene>
    <name evidence="1" type="ORF">ARMSODRAFT_457500</name>
</gene>
<dbReference type="EMBL" id="KZ293450">
    <property type="protein sequence ID" value="PBK64660.1"/>
    <property type="molecule type" value="Genomic_DNA"/>
</dbReference>